<evidence type="ECO:0000313" key="12">
    <source>
        <dbReference type="Proteomes" id="UP000270678"/>
    </source>
</evidence>
<keyword evidence="4" id="KW-0902">Two-component regulatory system</keyword>
<keyword evidence="7" id="KW-0804">Transcription</keyword>
<dbReference type="PANTHER" id="PTHR42713:SF3">
    <property type="entry name" value="TRANSCRIPTIONAL REGULATORY PROTEIN HPTR"/>
    <property type="match status" value="1"/>
</dbReference>
<evidence type="ECO:0000256" key="1">
    <source>
        <dbReference type="ARBA" id="ARBA00004496"/>
    </source>
</evidence>
<dbReference type="OrthoDB" id="2666291at2"/>
<keyword evidence="5" id="KW-0805">Transcription regulation</keyword>
<dbReference type="InterPro" id="IPR051552">
    <property type="entry name" value="HptR"/>
</dbReference>
<dbReference type="InterPro" id="IPR020449">
    <property type="entry name" value="Tscrpt_reg_AraC-type_HTH"/>
</dbReference>
<name>A0A3S9V389_9BACL</name>
<feature type="domain" description="Response regulatory" evidence="10">
    <location>
        <begin position="3"/>
        <end position="120"/>
    </location>
</feature>
<dbReference type="EMBL" id="CP034346">
    <property type="protein sequence ID" value="AZS17018.1"/>
    <property type="molecule type" value="Genomic_DNA"/>
</dbReference>
<gene>
    <name evidence="11" type="ORF">EI981_22850</name>
</gene>
<organism evidence="11 12">
    <name type="scientific">Paenibacillus lutimineralis</name>
    <dbReference type="NCBI Taxonomy" id="2707005"/>
    <lineage>
        <taxon>Bacteria</taxon>
        <taxon>Bacillati</taxon>
        <taxon>Bacillota</taxon>
        <taxon>Bacilli</taxon>
        <taxon>Bacillales</taxon>
        <taxon>Paenibacillaceae</taxon>
        <taxon>Paenibacillus</taxon>
    </lineage>
</organism>
<comment type="subcellular location">
    <subcellularLocation>
        <location evidence="1">Cytoplasm</location>
    </subcellularLocation>
</comment>
<dbReference type="GO" id="GO:0003700">
    <property type="term" value="F:DNA-binding transcription factor activity"/>
    <property type="evidence" value="ECO:0007669"/>
    <property type="project" value="InterPro"/>
</dbReference>
<feature type="domain" description="HTH araC/xylS-type" evidence="9">
    <location>
        <begin position="167"/>
        <end position="266"/>
    </location>
</feature>
<keyword evidence="6" id="KW-0238">DNA-binding</keyword>
<dbReference type="Pfam" id="PF00072">
    <property type="entry name" value="Response_reg"/>
    <property type="match status" value="1"/>
</dbReference>
<dbReference type="Proteomes" id="UP000270678">
    <property type="component" value="Chromosome"/>
</dbReference>
<dbReference type="PROSITE" id="PS00041">
    <property type="entry name" value="HTH_ARAC_FAMILY_1"/>
    <property type="match status" value="1"/>
</dbReference>
<dbReference type="GO" id="GO:0005737">
    <property type="term" value="C:cytoplasm"/>
    <property type="evidence" value="ECO:0007669"/>
    <property type="project" value="UniProtKB-SubCell"/>
</dbReference>
<dbReference type="PANTHER" id="PTHR42713">
    <property type="entry name" value="HISTIDINE KINASE-RELATED"/>
    <property type="match status" value="1"/>
</dbReference>
<dbReference type="KEGG" id="plut:EI981_22850"/>
<keyword evidence="2" id="KW-0963">Cytoplasm</keyword>
<dbReference type="SMART" id="SM00342">
    <property type="entry name" value="HTH_ARAC"/>
    <property type="match status" value="1"/>
</dbReference>
<dbReference type="AlphaFoldDB" id="A0A3S9V389"/>
<evidence type="ECO:0000256" key="4">
    <source>
        <dbReference type="ARBA" id="ARBA00023012"/>
    </source>
</evidence>
<accession>A0A3S9V389</accession>
<dbReference type="SMART" id="SM00448">
    <property type="entry name" value="REC"/>
    <property type="match status" value="1"/>
</dbReference>
<sequence length="268" mass="30488">MYKLLVAEDVRTVREAIVRSIDWRALEVEVVGALSNGEEVLEQLDVLAPHILLTDISMPKVNGIELIIGVLQRYPDMKCIILSGLNEFEYARKAISLQVLDYVLKPVDPEQIQRVVGLAVAQLRKEEEERNGLAMAEQLVREQLPNLSGQMPLNSIGGNVKKKKLVDQALEYVLAHYMKRSLTLNDIASHVGLSEKYLNQVFKEVTGTTLNHAIIQIRMEASVKLLKDPTIKIYEICDQIGYTDQDHFRDSFKKHYGLTPTDYRNKFL</sequence>
<dbReference type="GO" id="GO:0000160">
    <property type="term" value="P:phosphorelay signal transduction system"/>
    <property type="evidence" value="ECO:0007669"/>
    <property type="project" value="UniProtKB-KW"/>
</dbReference>
<dbReference type="Gene3D" id="3.40.50.2300">
    <property type="match status" value="1"/>
</dbReference>
<dbReference type="PROSITE" id="PS01124">
    <property type="entry name" value="HTH_ARAC_FAMILY_2"/>
    <property type="match status" value="1"/>
</dbReference>
<dbReference type="RefSeq" id="WP_127002188.1">
    <property type="nucleotide sequence ID" value="NZ_CP034346.1"/>
</dbReference>
<dbReference type="Pfam" id="PF12833">
    <property type="entry name" value="HTH_18"/>
    <property type="match status" value="1"/>
</dbReference>
<feature type="modified residue" description="4-aspartylphosphate" evidence="8">
    <location>
        <position position="55"/>
    </location>
</feature>
<dbReference type="SUPFAM" id="SSF52172">
    <property type="entry name" value="CheY-like"/>
    <property type="match status" value="1"/>
</dbReference>
<evidence type="ECO:0000313" key="11">
    <source>
        <dbReference type="EMBL" id="AZS17018.1"/>
    </source>
</evidence>
<dbReference type="InterPro" id="IPR018062">
    <property type="entry name" value="HTH_AraC-typ_CS"/>
</dbReference>
<proteinExistence type="predicted"/>
<dbReference type="GO" id="GO:0043565">
    <property type="term" value="F:sequence-specific DNA binding"/>
    <property type="evidence" value="ECO:0007669"/>
    <property type="project" value="InterPro"/>
</dbReference>
<dbReference type="InterPro" id="IPR009057">
    <property type="entry name" value="Homeodomain-like_sf"/>
</dbReference>
<dbReference type="PROSITE" id="PS50110">
    <property type="entry name" value="RESPONSE_REGULATORY"/>
    <property type="match status" value="1"/>
</dbReference>
<evidence type="ECO:0000256" key="5">
    <source>
        <dbReference type="ARBA" id="ARBA00023015"/>
    </source>
</evidence>
<keyword evidence="12" id="KW-1185">Reference proteome</keyword>
<dbReference type="InterPro" id="IPR001789">
    <property type="entry name" value="Sig_transdc_resp-reg_receiver"/>
</dbReference>
<protein>
    <submittedName>
        <fullName evidence="11">Response regulator</fullName>
    </submittedName>
</protein>
<evidence type="ECO:0000256" key="3">
    <source>
        <dbReference type="ARBA" id="ARBA00022553"/>
    </source>
</evidence>
<dbReference type="Gene3D" id="1.10.10.60">
    <property type="entry name" value="Homeodomain-like"/>
    <property type="match status" value="2"/>
</dbReference>
<dbReference type="InterPro" id="IPR018060">
    <property type="entry name" value="HTH_AraC"/>
</dbReference>
<evidence type="ECO:0000256" key="8">
    <source>
        <dbReference type="PROSITE-ProRule" id="PRU00169"/>
    </source>
</evidence>
<evidence type="ECO:0000259" key="10">
    <source>
        <dbReference type="PROSITE" id="PS50110"/>
    </source>
</evidence>
<dbReference type="CDD" id="cd17536">
    <property type="entry name" value="REC_YesN-like"/>
    <property type="match status" value="1"/>
</dbReference>
<evidence type="ECO:0000256" key="7">
    <source>
        <dbReference type="ARBA" id="ARBA00023163"/>
    </source>
</evidence>
<evidence type="ECO:0000256" key="2">
    <source>
        <dbReference type="ARBA" id="ARBA00022490"/>
    </source>
</evidence>
<evidence type="ECO:0000256" key="6">
    <source>
        <dbReference type="ARBA" id="ARBA00023125"/>
    </source>
</evidence>
<dbReference type="PRINTS" id="PR00032">
    <property type="entry name" value="HTHARAC"/>
</dbReference>
<dbReference type="InterPro" id="IPR011006">
    <property type="entry name" value="CheY-like_superfamily"/>
</dbReference>
<keyword evidence="3 8" id="KW-0597">Phosphoprotein</keyword>
<dbReference type="SUPFAM" id="SSF46689">
    <property type="entry name" value="Homeodomain-like"/>
    <property type="match status" value="2"/>
</dbReference>
<evidence type="ECO:0000259" key="9">
    <source>
        <dbReference type="PROSITE" id="PS01124"/>
    </source>
</evidence>
<reference evidence="12" key="1">
    <citation type="submission" date="2018-12" db="EMBL/GenBank/DDBJ databases">
        <title>Complete genome sequence of Paenibacillus sp. MBLB1234.</title>
        <authorList>
            <person name="Nam Y.-D."/>
            <person name="Kang J."/>
            <person name="Chung W.-H."/>
            <person name="Park Y.S."/>
        </authorList>
    </citation>
    <scope>NUCLEOTIDE SEQUENCE [LARGE SCALE GENOMIC DNA]</scope>
    <source>
        <strain evidence="12">MBLB1234</strain>
    </source>
</reference>